<accession>A0A2H2ZJZ1</accession>
<proteinExistence type="predicted"/>
<dbReference type="EMBL" id="LFMI01000745">
    <property type="protein sequence ID" value="OTA07039.1"/>
    <property type="molecule type" value="Genomic_DNA"/>
</dbReference>
<feature type="compositionally biased region" description="Polar residues" evidence="1">
    <location>
        <begin position="119"/>
        <end position="135"/>
    </location>
</feature>
<keyword evidence="3" id="KW-1185">Reference proteome</keyword>
<feature type="region of interest" description="Disordered" evidence="1">
    <location>
        <begin position="62"/>
        <end position="103"/>
    </location>
</feature>
<feature type="region of interest" description="Disordered" evidence="1">
    <location>
        <begin position="169"/>
        <end position="197"/>
    </location>
</feature>
<evidence type="ECO:0000256" key="1">
    <source>
        <dbReference type="SAM" id="MobiDB-lite"/>
    </source>
</evidence>
<protein>
    <submittedName>
        <fullName evidence="2">Uncharacterized protein</fullName>
    </submittedName>
</protein>
<evidence type="ECO:0000313" key="3">
    <source>
        <dbReference type="Proteomes" id="UP000219286"/>
    </source>
</evidence>
<sequence>MTKRVRSERRPLDVRPTTDALENGSRYEEVGQEMSQMAWGLAERPWIPWLLSARNSALRGNETEVSAADNNGGIATDASSAECESDPDSEFAASENQNPSTYDDDAYLNALYIAMATSASSSGEQTRSPASSSPPNADLNHSCDLEALALRLLWQNQIQELRYRRATQIRNQGQARPPEHNFTQQAERRESRQAEVEADDRLSQIMSDLRKLGTQLREDARKQLDVISDDIAALPLCL</sequence>
<feature type="region of interest" description="Disordered" evidence="1">
    <location>
        <begin position="119"/>
        <end position="138"/>
    </location>
</feature>
<evidence type="ECO:0000313" key="2">
    <source>
        <dbReference type="EMBL" id="OTA07039.1"/>
    </source>
</evidence>
<organism evidence="2 3">
    <name type="scientific">Trichoderma parareesei</name>
    <name type="common">Filamentous fungus</name>
    <dbReference type="NCBI Taxonomy" id="858221"/>
    <lineage>
        <taxon>Eukaryota</taxon>
        <taxon>Fungi</taxon>
        <taxon>Dikarya</taxon>
        <taxon>Ascomycota</taxon>
        <taxon>Pezizomycotina</taxon>
        <taxon>Sordariomycetes</taxon>
        <taxon>Hypocreomycetidae</taxon>
        <taxon>Hypocreales</taxon>
        <taxon>Hypocreaceae</taxon>
        <taxon>Trichoderma</taxon>
    </lineage>
</organism>
<reference evidence="2 3" key="1">
    <citation type="journal article" date="2015" name="Genome Announc.">
        <title>Genome sequence and annotation of Trichoderma parareesei, the ancestor of the cellulase producer Trichoderma reesei.</title>
        <authorList>
            <person name="Yang D."/>
            <person name="Pomraning K."/>
            <person name="Kopchinskiy A."/>
            <person name="Karimi Aghcheh R."/>
            <person name="Atanasova L."/>
            <person name="Chenthamara K."/>
            <person name="Baker S.E."/>
            <person name="Zhang R."/>
            <person name="Shen Q."/>
            <person name="Freitag M."/>
            <person name="Kubicek C.P."/>
            <person name="Druzhinina I.S."/>
        </authorList>
    </citation>
    <scope>NUCLEOTIDE SEQUENCE [LARGE SCALE GENOMIC DNA]</scope>
    <source>
        <strain evidence="2 3">CBS 125925</strain>
    </source>
</reference>
<comment type="caution">
    <text evidence="2">The sequence shown here is derived from an EMBL/GenBank/DDBJ whole genome shotgun (WGS) entry which is preliminary data.</text>
</comment>
<dbReference type="Proteomes" id="UP000219286">
    <property type="component" value="Unassembled WGS sequence"/>
</dbReference>
<dbReference type="OrthoDB" id="4899552at2759"/>
<dbReference type="AlphaFoldDB" id="A0A2H2ZJZ1"/>
<feature type="region of interest" description="Disordered" evidence="1">
    <location>
        <begin position="1"/>
        <end position="26"/>
    </location>
</feature>
<gene>
    <name evidence="2" type="ORF">A9Z42_0078480</name>
</gene>
<name>A0A2H2ZJZ1_TRIPA</name>
<feature type="compositionally biased region" description="Basic and acidic residues" evidence="1">
    <location>
        <begin position="186"/>
        <end position="197"/>
    </location>
</feature>